<gene>
    <name evidence="7" type="ORF">ABIC55_003171</name>
</gene>
<dbReference type="Pfam" id="PF00206">
    <property type="entry name" value="Lyase_1"/>
    <property type="match status" value="1"/>
</dbReference>
<dbReference type="EMBL" id="JBEPME010000004">
    <property type="protein sequence ID" value="MET3658074.1"/>
    <property type="molecule type" value="Genomic_DNA"/>
</dbReference>
<feature type="domain" description="Fumarate lyase N-terminal" evidence="6">
    <location>
        <begin position="79"/>
        <end position="295"/>
    </location>
</feature>
<dbReference type="PANTHER" id="PTHR43814:SF1">
    <property type="entry name" value="ARGININOSUCCINATE LYASE"/>
    <property type="match status" value="1"/>
</dbReference>
<dbReference type="GO" id="GO:0004056">
    <property type="term" value="F:argininosuccinate lyase activity"/>
    <property type="evidence" value="ECO:0007669"/>
    <property type="project" value="UniProtKB-EC"/>
</dbReference>
<evidence type="ECO:0000256" key="5">
    <source>
        <dbReference type="ARBA" id="ARBA00023239"/>
    </source>
</evidence>
<sequence>MSLSGRITSGPSEILHREILEPQFNFELENLLPYYLSIEKVLVLEYERLELITGNDKDSIITILDQVTKKTIKADPTSNMSDILFAIERHVEGKLNVEVPAWHIDRSRNDIQACAQVMFGREQLLQTINEMRSLFLVVHRLAENTINMPMPGYTHYQAAQIITPGFYLSALSEQLILSMNRMLNIYDEINKCPLGAGAMSGGEFEWDRHNMAKLLGFSRLQKHSLNAVASRQWTLQIASELSNFGVFLSRIITDLIQWGSSEYRYIDLPDHLSGISSAMPQKKNFPILERLRGKTAHLHAFYTDFILGQRNTAYTNLVETSKEAGTHVTTMFDTYKSIMRLFTIVISELTFDENRMLEVCKFEFFGGFSLANLLTLHNKIPYRQSQIITGQYILKMLELSRNAEQIDVEILKKIGLEKGYQIKITTEELKNVFDVSNNLKSKITVGSVNPLSVKDLLNEHKAQFKDIIYEVELREVDISREINT</sequence>
<dbReference type="PRINTS" id="PR00149">
    <property type="entry name" value="FUMRATELYASE"/>
</dbReference>
<evidence type="ECO:0000256" key="1">
    <source>
        <dbReference type="ARBA" id="ARBA00004941"/>
    </source>
</evidence>
<protein>
    <recommendedName>
        <fullName evidence="2">argininosuccinate lyase</fullName>
        <ecNumber evidence="2">4.3.2.1</ecNumber>
    </recommendedName>
</protein>
<dbReference type="EC" id="4.3.2.1" evidence="2"/>
<proteinExistence type="predicted"/>
<dbReference type="Gene3D" id="1.10.40.30">
    <property type="entry name" value="Fumarase/aspartase (C-terminal domain)"/>
    <property type="match status" value="1"/>
</dbReference>
<evidence type="ECO:0000256" key="3">
    <source>
        <dbReference type="ARBA" id="ARBA00022571"/>
    </source>
</evidence>
<evidence type="ECO:0000313" key="7">
    <source>
        <dbReference type="EMBL" id="MET3658074.1"/>
    </source>
</evidence>
<dbReference type="PRINTS" id="PR00145">
    <property type="entry name" value="ARGSUCLYASE"/>
</dbReference>
<dbReference type="Gene3D" id="1.20.200.10">
    <property type="entry name" value="Fumarase/aspartase (Central domain)"/>
    <property type="match status" value="1"/>
</dbReference>
<organism evidence="7 8">
    <name type="scientific">Sporosarcina psychrophila</name>
    <name type="common">Bacillus psychrophilus</name>
    <dbReference type="NCBI Taxonomy" id="1476"/>
    <lineage>
        <taxon>Bacteria</taxon>
        <taxon>Bacillati</taxon>
        <taxon>Bacillota</taxon>
        <taxon>Bacilli</taxon>
        <taxon>Bacillales</taxon>
        <taxon>Caryophanaceae</taxon>
        <taxon>Sporosarcina</taxon>
    </lineage>
</organism>
<evidence type="ECO:0000256" key="4">
    <source>
        <dbReference type="ARBA" id="ARBA00022605"/>
    </source>
</evidence>
<dbReference type="SUPFAM" id="SSF48557">
    <property type="entry name" value="L-aspartase-like"/>
    <property type="match status" value="1"/>
</dbReference>
<keyword evidence="4" id="KW-0028">Amino-acid biosynthesis</keyword>
<evidence type="ECO:0000313" key="8">
    <source>
        <dbReference type="Proteomes" id="UP001549104"/>
    </source>
</evidence>
<dbReference type="InterPro" id="IPR008948">
    <property type="entry name" value="L-Aspartase-like"/>
</dbReference>
<accession>A0ABV2KAG1</accession>
<comment type="pathway">
    <text evidence="1">Amino-acid biosynthesis; L-arginine biosynthesis; L-arginine from L-ornithine and carbamoyl phosphate: step 3/3.</text>
</comment>
<dbReference type="InterPro" id="IPR000362">
    <property type="entry name" value="Fumarate_lyase_fam"/>
</dbReference>
<dbReference type="InterPro" id="IPR024083">
    <property type="entry name" value="Fumarase/histidase_N"/>
</dbReference>
<name>A0ABV2KAG1_SPOPS</name>
<comment type="caution">
    <text evidence="7">The sequence shown here is derived from an EMBL/GenBank/DDBJ whole genome shotgun (WGS) entry which is preliminary data.</text>
</comment>
<evidence type="ECO:0000256" key="2">
    <source>
        <dbReference type="ARBA" id="ARBA00012338"/>
    </source>
</evidence>
<dbReference type="RefSeq" id="WP_354313753.1">
    <property type="nucleotide sequence ID" value="NZ_JBEPME010000004.1"/>
</dbReference>
<reference evidence="7 8" key="1">
    <citation type="submission" date="2024-06" db="EMBL/GenBank/DDBJ databases">
        <title>Sorghum-associated microbial communities from plants grown in Nebraska, USA.</title>
        <authorList>
            <person name="Schachtman D."/>
        </authorList>
    </citation>
    <scope>NUCLEOTIDE SEQUENCE [LARGE SCALE GENOMIC DNA]</scope>
    <source>
        <strain evidence="7 8">1288</strain>
    </source>
</reference>
<dbReference type="Proteomes" id="UP001549104">
    <property type="component" value="Unassembled WGS sequence"/>
</dbReference>
<dbReference type="InterPro" id="IPR009049">
    <property type="entry name" value="Argininosuccinate_lyase"/>
</dbReference>
<evidence type="ECO:0000259" key="6">
    <source>
        <dbReference type="Pfam" id="PF00206"/>
    </source>
</evidence>
<dbReference type="InterPro" id="IPR022761">
    <property type="entry name" value="Fumarate_lyase_N"/>
</dbReference>
<keyword evidence="8" id="KW-1185">Reference proteome</keyword>
<keyword evidence="5 7" id="KW-0456">Lyase</keyword>
<dbReference type="Gene3D" id="1.10.275.10">
    <property type="entry name" value="Fumarase/aspartase (N-terminal domain)"/>
    <property type="match status" value="1"/>
</dbReference>
<dbReference type="PANTHER" id="PTHR43814">
    <property type="entry name" value="ARGININOSUCCINATE LYASE"/>
    <property type="match status" value="1"/>
</dbReference>
<keyword evidence="3" id="KW-0055">Arginine biosynthesis</keyword>